<organism evidence="14">
    <name type="scientific">Nothobranchius korthausae</name>
    <dbReference type="NCBI Taxonomy" id="1143690"/>
    <lineage>
        <taxon>Eukaryota</taxon>
        <taxon>Metazoa</taxon>
        <taxon>Chordata</taxon>
        <taxon>Craniata</taxon>
        <taxon>Vertebrata</taxon>
        <taxon>Euteleostomi</taxon>
        <taxon>Actinopterygii</taxon>
        <taxon>Neopterygii</taxon>
        <taxon>Teleostei</taxon>
        <taxon>Neoteleostei</taxon>
        <taxon>Acanthomorphata</taxon>
        <taxon>Ovalentaria</taxon>
        <taxon>Atherinomorphae</taxon>
        <taxon>Cyprinodontiformes</taxon>
        <taxon>Nothobranchiidae</taxon>
        <taxon>Nothobranchius</taxon>
    </lineage>
</organism>
<evidence type="ECO:0000256" key="8">
    <source>
        <dbReference type="ARBA" id="ARBA00023125"/>
    </source>
</evidence>
<evidence type="ECO:0000259" key="13">
    <source>
        <dbReference type="PROSITE" id="PS50157"/>
    </source>
</evidence>
<dbReference type="GO" id="GO:0005654">
    <property type="term" value="C:nucleoplasm"/>
    <property type="evidence" value="ECO:0007669"/>
    <property type="project" value="TreeGrafter"/>
</dbReference>
<keyword evidence="8" id="KW-0238">DNA-binding</keyword>
<feature type="domain" description="C2H2-type" evidence="13">
    <location>
        <begin position="297"/>
        <end position="324"/>
    </location>
</feature>
<dbReference type="Gene3D" id="3.30.160.60">
    <property type="entry name" value="Classic Zinc Finger"/>
    <property type="match status" value="5"/>
</dbReference>
<dbReference type="FunFam" id="3.30.160.60:FF:001506">
    <property type="entry name" value="Zinc finger protein"/>
    <property type="match status" value="2"/>
</dbReference>
<dbReference type="EMBL" id="HAEB01013117">
    <property type="protein sequence ID" value="SBQ59644.1"/>
    <property type="molecule type" value="Transcribed_RNA"/>
</dbReference>
<feature type="domain" description="C2H2-type" evidence="13">
    <location>
        <begin position="325"/>
        <end position="352"/>
    </location>
</feature>
<dbReference type="FunFam" id="3.30.160.60:FF:000478">
    <property type="entry name" value="Zinc finger protein 133"/>
    <property type="match status" value="1"/>
</dbReference>
<proteinExistence type="inferred from homology"/>
<keyword evidence="9" id="KW-0804">Transcription</keyword>
<keyword evidence="10" id="KW-0539">Nucleus</keyword>
<feature type="compositionally biased region" description="Basic and acidic residues" evidence="12">
    <location>
        <begin position="220"/>
        <end position="255"/>
    </location>
</feature>
<dbReference type="SUPFAM" id="SSF57667">
    <property type="entry name" value="beta-beta-alpha zinc fingers"/>
    <property type="match status" value="3"/>
</dbReference>
<dbReference type="PANTHER" id="PTHR24399">
    <property type="entry name" value="ZINC FINGER AND BTB DOMAIN-CONTAINING"/>
    <property type="match status" value="1"/>
</dbReference>
<evidence type="ECO:0000256" key="9">
    <source>
        <dbReference type="ARBA" id="ARBA00023163"/>
    </source>
</evidence>
<feature type="domain" description="C2H2-type" evidence="13">
    <location>
        <begin position="269"/>
        <end position="296"/>
    </location>
</feature>
<dbReference type="FunFam" id="3.30.160.60:FF:001498">
    <property type="entry name" value="Zinc finger protein 404"/>
    <property type="match status" value="1"/>
</dbReference>
<evidence type="ECO:0000256" key="7">
    <source>
        <dbReference type="ARBA" id="ARBA00023015"/>
    </source>
</evidence>
<dbReference type="PROSITE" id="PS00028">
    <property type="entry name" value="ZINC_FINGER_C2H2_1"/>
    <property type="match status" value="5"/>
</dbReference>
<dbReference type="Pfam" id="PF13912">
    <property type="entry name" value="zf-C2H2_6"/>
    <property type="match status" value="1"/>
</dbReference>
<sequence>MKKDQQKHKVQPEEPEVRLMLREREEPEPQKIKEEPGEPKIQDDEQLVLKQETEVSVVTPACEETSQGDPELKTEPIPSPNPEQEGSRNEDSGLRNDEELRQNQRFLPTRDDADGPELKLAPNVTELPQRCVWKEGELLSDQLLCNEDRNFSLDQKKQEPPQIKEEGEEHCISSHEQQLVWKQETETFMVTPNVGKSHHCEQKPHWDQLFFKNSPEAENQDEKESWNEEPRSDREEDQKQNPQIKDPRDDADGPKLRRPNKALTHEKPVSCQTCGKSFSQKGSLSYHMRTHTGEKPYACDMCGKCFFYSCHLTQHTRTHTGEKPYACHVCGKSYNYRNVLITHLRTHTGEKPFSCLTCGRSFTYKNVLVKHIKTHTGEKPFSCHTCGKSFIQKVHLRSHLRTHE</sequence>
<accession>A0A1A8FNC4</accession>
<evidence type="ECO:0000256" key="5">
    <source>
        <dbReference type="ARBA" id="ARBA00022771"/>
    </source>
</evidence>
<dbReference type="InterPro" id="IPR013087">
    <property type="entry name" value="Znf_C2H2_type"/>
</dbReference>
<dbReference type="GO" id="GO:0001227">
    <property type="term" value="F:DNA-binding transcription repressor activity, RNA polymerase II-specific"/>
    <property type="evidence" value="ECO:0007669"/>
    <property type="project" value="TreeGrafter"/>
</dbReference>
<dbReference type="GO" id="GO:0000978">
    <property type="term" value="F:RNA polymerase II cis-regulatory region sequence-specific DNA binding"/>
    <property type="evidence" value="ECO:0007669"/>
    <property type="project" value="TreeGrafter"/>
</dbReference>
<comment type="similarity">
    <text evidence="2">Belongs to the krueppel C2H2-type zinc-finger protein family.</text>
</comment>
<feature type="region of interest" description="Disordered" evidence="12">
    <location>
        <begin position="1"/>
        <end position="121"/>
    </location>
</feature>
<dbReference type="PROSITE" id="PS50157">
    <property type="entry name" value="ZINC_FINGER_C2H2_2"/>
    <property type="match status" value="5"/>
</dbReference>
<dbReference type="AlphaFoldDB" id="A0A1A8FNC4"/>
<dbReference type="InterPro" id="IPR036236">
    <property type="entry name" value="Znf_C2H2_sf"/>
</dbReference>
<dbReference type="Pfam" id="PF00096">
    <property type="entry name" value="zf-C2H2"/>
    <property type="match status" value="4"/>
</dbReference>
<feature type="compositionally biased region" description="Basic and acidic residues" evidence="12">
    <location>
        <begin position="85"/>
        <end position="117"/>
    </location>
</feature>
<dbReference type="GO" id="GO:0008270">
    <property type="term" value="F:zinc ion binding"/>
    <property type="evidence" value="ECO:0007669"/>
    <property type="project" value="UniProtKB-KW"/>
</dbReference>
<dbReference type="PANTHER" id="PTHR24399:SF23">
    <property type="entry name" value="C2H2-TYPE DOMAIN-CONTAINING PROTEIN"/>
    <property type="match status" value="1"/>
</dbReference>
<keyword evidence="7" id="KW-0805">Transcription regulation</keyword>
<evidence type="ECO:0000256" key="6">
    <source>
        <dbReference type="ARBA" id="ARBA00022833"/>
    </source>
</evidence>
<reference evidence="14" key="2">
    <citation type="submission" date="2016-06" db="EMBL/GenBank/DDBJ databases">
        <title>The genome of a short-lived fish provides insights into sex chromosome evolution and the genetic control of aging.</title>
        <authorList>
            <person name="Reichwald K."/>
            <person name="Felder M."/>
            <person name="Petzold A."/>
            <person name="Koch P."/>
            <person name="Groth M."/>
            <person name="Platzer M."/>
        </authorList>
    </citation>
    <scope>NUCLEOTIDE SEQUENCE</scope>
    <source>
        <tissue evidence="14">Brain</tissue>
    </source>
</reference>
<evidence type="ECO:0000256" key="4">
    <source>
        <dbReference type="ARBA" id="ARBA00022737"/>
    </source>
</evidence>
<protein>
    <recommendedName>
        <fullName evidence="13">C2H2-type domain-containing protein</fullName>
    </recommendedName>
</protein>
<evidence type="ECO:0000256" key="2">
    <source>
        <dbReference type="ARBA" id="ARBA00006991"/>
    </source>
</evidence>
<feature type="compositionally biased region" description="Basic and acidic residues" evidence="12">
    <location>
        <begin position="10"/>
        <end position="43"/>
    </location>
</feature>
<dbReference type="FunFam" id="3.30.160.60:FF:001158">
    <property type="entry name" value="zinc finger protein 22"/>
    <property type="match status" value="1"/>
</dbReference>
<feature type="domain" description="C2H2-type" evidence="13">
    <location>
        <begin position="381"/>
        <end position="404"/>
    </location>
</feature>
<keyword evidence="4" id="KW-0677">Repeat</keyword>
<evidence type="ECO:0000256" key="1">
    <source>
        <dbReference type="ARBA" id="ARBA00004123"/>
    </source>
</evidence>
<keyword evidence="6" id="KW-0862">Zinc</keyword>
<dbReference type="SMART" id="SM00355">
    <property type="entry name" value="ZnF_C2H2"/>
    <property type="match status" value="5"/>
</dbReference>
<evidence type="ECO:0000256" key="11">
    <source>
        <dbReference type="PROSITE-ProRule" id="PRU00042"/>
    </source>
</evidence>
<evidence type="ECO:0000256" key="3">
    <source>
        <dbReference type="ARBA" id="ARBA00022723"/>
    </source>
</evidence>
<evidence type="ECO:0000256" key="10">
    <source>
        <dbReference type="ARBA" id="ARBA00023242"/>
    </source>
</evidence>
<keyword evidence="3" id="KW-0479">Metal-binding</keyword>
<name>A0A1A8FNC4_9TELE</name>
<gene>
    <name evidence="14" type="primary">Nfu_g_1_016962</name>
</gene>
<evidence type="ECO:0000313" key="14">
    <source>
        <dbReference type="EMBL" id="SBQ59644.1"/>
    </source>
</evidence>
<feature type="region of interest" description="Disordered" evidence="12">
    <location>
        <begin position="215"/>
        <end position="268"/>
    </location>
</feature>
<keyword evidence="5 11" id="KW-0863">Zinc-finger</keyword>
<feature type="domain" description="C2H2-type" evidence="13">
    <location>
        <begin position="353"/>
        <end position="380"/>
    </location>
</feature>
<evidence type="ECO:0000256" key="12">
    <source>
        <dbReference type="SAM" id="MobiDB-lite"/>
    </source>
</evidence>
<comment type="subcellular location">
    <subcellularLocation>
        <location evidence="1">Nucleus</location>
    </subcellularLocation>
</comment>
<reference evidence="14" key="1">
    <citation type="submission" date="2016-05" db="EMBL/GenBank/DDBJ databases">
        <authorList>
            <person name="Lavstsen T."/>
            <person name="Jespersen J.S."/>
        </authorList>
    </citation>
    <scope>NUCLEOTIDE SEQUENCE</scope>
    <source>
        <tissue evidence="14">Brain</tissue>
    </source>
</reference>